<gene>
    <name evidence="1" type="ORF">SI8410_07010478</name>
</gene>
<sequence length="174" mass="18129">MANPGSWSGGSGRGPVVDSRSGVAKFEENLANFKAITGLDDPELSIGNWDLEVAISSSASPPLSSPAKIAARLISAAENCSAASVVSIRSLITGALGLGARVAGGVTSSTIVLLRLAPPSRPDGGASSPIPPGLIPILRSLWDLKSDKKRKLFKNFVMVHQYSLQWHTQEVSTP</sequence>
<dbReference type="EMBL" id="LR746270">
    <property type="protein sequence ID" value="CAA7399808.1"/>
    <property type="molecule type" value="Genomic_DNA"/>
</dbReference>
<keyword evidence="2" id="KW-1185">Reference proteome</keyword>
<dbReference type="AlphaFoldDB" id="A0A7I8KRV8"/>
<accession>A0A7I8KRV8</accession>
<name>A0A7I8KRV8_SPIIN</name>
<evidence type="ECO:0000313" key="1">
    <source>
        <dbReference type="EMBL" id="CAA7399808.1"/>
    </source>
</evidence>
<organism evidence="1 2">
    <name type="scientific">Spirodela intermedia</name>
    <name type="common">Intermediate duckweed</name>
    <dbReference type="NCBI Taxonomy" id="51605"/>
    <lineage>
        <taxon>Eukaryota</taxon>
        <taxon>Viridiplantae</taxon>
        <taxon>Streptophyta</taxon>
        <taxon>Embryophyta</taxon>
        <taxon>Tracheophyta</taxon>
        <taxon>Spermatophyta</taxon>
        <taxon>Magnoliopsida</taxon>
        <taxon>Liliopsida</taxon>
        <taxon>Araceae</taxon>
        <taxon>Lemnoideae</taxon>
        <taxon>Spirodela</taxon>
    </lineage>
</organism>
<evidence type="ECO:0000313" key="2">
    <source>
        <dbReference type="Proteomes" id="UP000663760"/>
    </source>
</evidence>
<reference evidence="1" key="1">
    <citation type="submission" date="2020-02" db="EMBL/GenBank/DDBJ databases">
        <authorList>
            <person name="Scholz U."/>
            <person name="Mascher M."/>
            <person name="Fiebig A."/>
        </authorList>
    </citation>
    <scope>NUCLEOTIDE SEQUENCE</scope>
</reference>
<protein>
    <submittedName>
        <fullName evidence="1">Uncharacterized protein</fullName>
    </submittedName>
</protein>
<dbReference type="Proteomes" id="UP000663760">
    <property type="component" value="Chromosome 7"/>
</dbReference>
<proteinExistence type="predicted"/>